<evidence type="ECO:0000313" key="2">
    <source>
        <dbReference type="EMBL" id="QCE03995.1"/>
    </source>
</evidence>
<name>A0A4D6MVS2_VIGUN</name>
<accession>A0A4D6MVS2</accession>
<gene>
    <name evidence="2" type="ORF">DEO72_LG8g2027</name>
</gene>
<feature type="region of interest" description="Disordered" evidence="1">
    <location>
        <begin position="1"/>
        <end position="30"/>
    </location>
</feature>
<dbReference type="Proteomes" id="UP000501690">
    <property type="component" value="Linkage Group LG8"/>
</dbReference>
<organism evidence="2 3">
    <name type="scientific">Vigna unguiculata</name>
    <name type="common">Cowpea</name>
    <dbReference type="NCBI Taxonomy" id="3917"/>
    <lineage>
        <taxon>Eukaryota</taxon>
        <taxon>Viridiplantae</taxon>
        <taxon>Streptophyta</taxon>
        <taxon>Embryophyta</taxon>
        <taxon>Tracheophyta</taxon>
        <taxon>Spermatophyta</taxon>
        <taxon>Magnoliopsida</taxon>
        <taxon>eudicotyledons</taxon>
        <taxon>Gunneridae</taxon>
        <taxon>Pentapetalae</taxon>
        <taxon>rosids</taxon>
        <taxon>fabids</taxon>
        <taxon>Fabales</taxon>
        <taxon>Fabaceae</taxon>
        <taxon>Papilionoideae</taxon>
        <taxon>50 kb inversion clade</taxon>
        <taxon>NPAAA clade</taxon>
        <taxon>indigoferoid/millettioid clade</taxon>
        <taxon>Phaseoleae</taxon>
        <taxon>Vigna</taxon>
    </lineage>
</organism>
<dbReference type="EMBL" id="CP039352">
    <property type="protein sequence ID" value="QCE03995.1"/>
    <property type="molecule type" value="Genomic_DNA"/>
</dbReference>
<reference evidence="2 3" key="1">
    <citation type="submission" date="2019-04" db="EMBL/GenBank/DDBJ databases">
        <title>An improved genome assembly and genetic linkage map for asparagus bean, Vigna unguiculata ssp. sesquipedialis.</title>
        <authorList>
            <person name="Xia Q."/>
            <person name="Zhang R."/>
            <person name="Dong Y."/>
        </authorList>
    </citation>
    <scope>NUCLEOTIDE SEQUENCE [LARGE SCALE GENOMIC DNA]</scope>
    <source>
        <tissue evidence="2">Leaf</tissue>
    </source>
</reference>
<evidence type="ECO:0000313" key="3">
    <source>
        <dbReference type="Proteomes" id="UP000501690"/>
    </source>
</evidence>
<dbReference type="AlphaFoldDB" id="A0A4D6MVS2"/>
<protein>
    <submittedName>
        <fullName evidence="2">Uncharacterized protein</fullName>
    </submittedName>
</protein>
<keyword evidence="3" id="KW-1185">Reference proteome</keyword>
<proteinExistence type="predicted"/>
<evidence type="ECO:0000256" key="1">
    <source>
        <dbReference type="SAM" id="MobiDB-lite"/>
    </source>
</evidence>
<sequence>MSHNSHTHTGNTRQLEPQLKSSSCSSAIPSHNSRDAILNHNSRNVTCLTPIPSHNSKDTFRATTQGTFQQADLSGKTCFQTAWRGTRAARREAPHSTLTLQTSPGGTTLTASKLTFQVSPKHCRSLTSKVNNASTIVLSPGAAPELLGKTCFQTAWRGTRAARREAPHSTLTLQTSPGGTTLTARCHTS</sequence>